<organism evidence="3 4">
    <name type="scientific">Oceanirhabdus seepicola</name>
    <dbReference type="NCBI Taxonomy" id="2828781"/>
    <lineage>
        <taxon>Bacteria</taxon>
        <taxon>Bacillati</taxon>
        <taxon>Bacillota</taxon>
        <taxon>Clostridia</taxon>
        <taxon>Eubacteriales</taxon>
        <taxon>Clostridiaceae</taxon>
        <taxon>Oceanirhabdus</taxon>
    </lineage>
</organism>
<dbReference type="Pfam" id="PF02517">
    <property type="entry name" value="Rce1-like"/>
    <property type="match status" value="1"/>
</dbReference>
<dbReference type="PANTHER" id="PTHR36435">
    <property type="entry name" value="SLR1288 PROTEIN"/>
    <property type="match status" value="1"/>
</dbReference>
<feature type="domain" description="CAAX prenyl protease 2/Lysostaphin resistance protein A-like" evidence="2">
    <location>
        <begin position="121"/>
        <end position="207"/>
    </location>
</feature>
<dbReference type="RefSeq" id="WP_250857818.1">
    <property type="nucleotide sequence ID" value="NZ_JAGSOJ010000001.1"/>
</dbReference>
<feature type="transmembrane region" description="Helical" evidence="1">
    <location>
        <begin position="179"/>
        <end position="204"/>
    </location>
</feature>
<reference evidence="3" key="1">
    <citation type="journal article" date="2021" name="mSystems">
        <title>Bacteria and Archaea Synergistically Convert Glycine Betaine to Biogenic Methane in the Formosa Cold Seep of the South China Sea.</title>
        <authorList>
            <person name="Li L."/>
            <person name="Zhang W."/>
            <person name="Zhang S."/>
            <person name="Song L."/>
            <person name="Sun Q."/>
            <person name="Zhang H."/>
            <person name="Xiang H."/>
            <person name="Dong X."/>
        </authorList>
    </citation>
    <scope>NUCLEOTIDE SEQUENCE</scope>
    <source>
        <strain evidence="3">ZWT</strain>
    </source>
</reference>
<protein>
    <submittedName>
        <fullName evidence="3">CPBP family intramembrane metalloprotease</fullName>
    </submittedName>
</protein>
<feature type="transmembrane region" description="Helical" evidence="1">
    <location>
        <begin position="153"/>
        <end position="173"/>
    </location>
</feature>
<feature type="transmembrane region" description="Helical" evidence="1">
    <location>
        <begin position="20"/>
        <end position="39"/>
    </location>
</feature>
<accession>A0A9J6P0I2</accession>
<comment type="caution">
    <text evidence="3">The sequence shown here is derived from an EMBL/GenBank/DDBJ whole genome shotgun (WGS) entry which is preliminary data.</text>
</comment>
<evidence type="ECO:0000313" key="3">
    <source>
        <dbReference type="EMBL" id="MCM1988952.1"/>
    </source>
</evidence>
<evidence type="ECO:0000259" key="2">
    <source>
        <dbReference type="Pfam" id="PF02517"/>
    </source>
</evidence>
<feature type="transmembrane region" description="Helical" evidence="1">
    <location>
        <begin position="81"/>
        <end position="102"/>
    </location>
</feature>
<feature type="transmembrane region" description="Helical" evidence="1">
    <location>
        <begin position="235"/>
        <end position="253"/>
    </location>
</feature>
<dbReference type="EMBL" id="JAGSOJ010000001">
    <property type="protein sequence ID" value="MCM1988952.1"/>
    <property type="molecule type" value="Genomic_DNA"/>
</dbReference>
<dbReference type="PANTHER" id="PTHR36435:SF1">
    <property type="entry name" value="CAAX AMINO TERMINAL PROTEASE FAMILY PROTEIN"/>
    <property type="match status" value="1"/>
</dbReference>
<dbReference type="AlphaFoldDB" id="A0A9J6P0I2"/>
<keyword evidence="1" id="KW-0812">Transmembrane</keyword>
<dbReference type="GO" id="GO:0004175">
    <property type="term" value="F:endopeptidase activity"/>
    <property type="evidence" value="ECO:0007669"/>
    <property type="project" value="UniProtKB-ARBA"/>
</dbReference>
<feature type="transmembrane region" description="Helical" evidence="1">
    <location>
        <begin position="278"/>
        <end position="303"/>
    </location>
</feature>
<dbReference type="Proteomes" id="UP001056429">
    <property type="component" value="Unassembled WGS sequence"/>
</dbReference>
<sequence length="309" mass="35137">MENMTELNLDLQSEKEKPLLKVHTFFLFMLVWSIAMQFVPSPEGTYQPLALFLPCVLYFIFDRQAFRRIIVKFKPLKMSALLIIPLIWICMLPLDITIISTYEALFGDELSTLITSNTVTNPWMLILLTAVTPAVFEELVMRGIILDGYRNKKVHIAAIMNGLIFGMMHLNTFQFTHTFATGIVMTYLVYITGSIFSSMLLHFINNSFPVFIEIFSNPAVSETTEVASTTSSFELFMMFILALIGLFITFKLFKKLCKIYDVNIKEDNNTKVFSHEEIINLPLVGVVLIFILVSALIIIALVLETKGLA</sequence>
<keyword evidence="1" id="KW-0472">Membrane</keyword>
<keyword evidence="3" id="KW-0378">Hydrolase</keyword>
<feature type="transmembrane region" description="Helical" evidence="1">
    <location>
        <begin position="45"/>
        <end position="61"/>
    </location>
</feature>
<reference evidence="3" key="2">
    <citation type="submission" date="2021-04" db="EMBL/GenBank/DDBJ databases">
        <authorList>
            <person name="Dong X."/>
        </authorList>
    </citation>
    <scope>NUCLEOTIDE SEQUENCE</scope>
    <source>
        <strain evidence="3">ZWT</strain>
    </source>
</reference>
<feature type="transmembrane region" description="Helical" evidence="1">
    <location>
        <begin position="122"/>
        <end position="141"/>
    </location>
</feature>
<evidence type="ECO:0000313" key="4">
    <source>
        <dbReference type="Proteomes" id="UP001056429"/>
    </source>
</evidence>
<dbReference type="InterPro" id="IPR052710">
    <property type="entry name" value="CAAX_protease"/>
</dbReference>
<keyword evidence="3" id="KW-0645">Protease</keyword>
<keyword evidence="3" id="KW-0482">Metalloprotease</keyword>
<dbReference type="GO" id="GO:0080120">
    <property type="term" value="P:CAAX-box protein maturation"/>
    <property type="evidence" value="ECO:0007669"/>
    <property type="project" value="UniProtKB-ARBA"/>
</dbReference>
<evidence type="ECO:0000256" key="1">
    <source>
        <dbReference type="SAM" id="Phobius"/>
    </source>
</evidence>
<keyword evidence="4" id="KW-1185">Reference proteome</keyword>
<gene>
    <name evidence="3" type="ORF">KDK92_04305</name>
</gene>
<dbReference type="GO" id="GO:0008237">
    <property type="term" value="F:metallopeptidase activity"/>
    <property type="evidence" value="ECO:0007669"/>
    <property type="project" value="UniProtKB-KW"/>
</dbReference>
<keyword evidence="1" id="KW-1133">Transmembrane helix</keyword>
<name>A0A9J6P0I2_9CLOT</name>
<proteinExistence type="predicted"/>
<dbReference type="InterPro" id="IPR003675">
    <property type="entry name" value="Rce1/LyrA-like_dom"/>
</dbReference>